<dbReference type="PATRIC" id="fig|482957.22.peg.1920"/>
<keyword evidence="3" id="KW-0808">Transferase</keyword>
<dbReference type="InterPro" id="IPR040079">
    <property type="entry name" value="Glutathione_S-Trfase"/>
</dbReference>
<gene>
    <name evidence="3" type="ordered locus">Bcep18194_A4988</name>
</gene>
<dbReference type="InterPro" id="IPR004046">
    <property type="entry name" value="GST_C"/>
</dbReference>
<evidence type="ECO:0000313" key="3">
    <source>
        <dbReference type="EMBL" id="ABB08582.1"/>
    </source>
</evidence>
<accession>Q39G34</accession>
<dbReference type="PROSITE" id="PS50405">
    <property type="entry name" value="GST_CTER"/>
    <property type="match status" value="1"/>
</dbReference>
<name>Q39G34_BURL3</name>
<dbReference type="SUPFAM" id="SSF47616">
    <property type="entry name" value="GST C-terminal domain-like"/>
    <property type="match status" value="1"/>
</dbReference>
<dbReference type="KEGG" id="bur:Bcep18194_A4988"/>
<dbReference type="SFLD" id="SFLDS00019">
    <property type="entry name" value="Glutathione_Transferase_(cytos"/>
    <property type="match status" value="1"/>
</dbReference>
<dbReference type="EC" id="2.5.1.18" evidence="3"/>
<dbReference type="InterPro" id="IPR004045">
    <property type="entry name" value="Glutathione_S-Trfase_N"/>
</dbReference>
<dbReference type="Gene3D" id="3.40.30.10">
    <property type="entry name" value="Glutaredoxin"/>
    <property type="match status" value="1"/>
</dbReference>
<dbReference type="InterPro" id="IPR036282">
    <property type="entry name" value="Glutathione-S-Trfase_C_sf"/>
</dbReference>
<organism evidence="3 4">
    <name type="scientific">Burkholderia lata (strain ATCC 17760 / DSM 23089 / LMG 22485 / NCIMB 9086 / R18194 / 383)</name>
    <dbReference type="NCBI Taxonomy" id="482957"/>
    <lineage>
        <taxon>Bacteria</taxon>
        <taxon>Pseudomonadati</taxon>
        <taxon>Pseudomonadota</taxon>
        <taxon>Betaproteobacteria</taxon>
        <taxon>Burkholderiales</taxon>
        <taxon>Burkholderiaceae</taxon>
        <taxon>Burkholderia</taxon>
        <taxon>Burkholderia cepacia complex</taxon>
    </lineage>
</organism>
<dbReference type="InterPro" id="IPR036249">
    <property type="entry name" value="Thioredoxin-like_sf"/>
</dbReference>
<keyword evidence="4" id="KW-1185">Reference proteome</keyword>
<dbReference type="PANTHER" id="PTHR44051">
    <property type="entry name" value="GLUTATHIONE S-TRANSFERASE-RELATED"/>
    <property type="match status" value="1"/>
</dbReference>
<evidence type="ECO:0000259" key="2">
    <source>
        <dbReference type="PROSITE" id="PS50405"/>
    </source>
</evidence>
<dbReference type="CDD" id="cd03057">
    <property type="entry name" value="GST_N_Beta"/>
    <property type="match status" value="1"/>
</dbReference>
<dbReference type="GO" id="GO:0004364">
    <property type="term" value="F:glutathione transferase activity"/>
    <property type="evidence" value="ECO:0007669"/>
    <property type="project" value="UniProtKB-EC"/>
</dbReference>
<dbReference type="CDD" id="cd03188">
    <property type="entry name" value="GST_C_Beta"/>
    <property type="match status" value="1"/>
</dbReference>
<dbReference type="Pfam" id="PF00043">
    <property type="entry name" value="GST_C"/>
    <property type="match status" value="1"/>
</dbReference>
<evidence type="ECO:0000259" key="1">
    <source>
        <dbReference type="PROSITE" id="PS50404"/>
    </source>
</evidence>
<protein>
    <submittedName>
        <fullName evidence="3">Glutathione S-transferase-like protein</fullName>
        <ecNumber evidence="3">2.5.1.18</ecNumber>
    </submittedName>
</protein>
<dbReference type="InterPro" id="IPR010987">
    <property type="entry name" value="Glutathione-S-Trfase_C-like"/>
</dbReference>
<dbReference type="EMBL" id="CP000151">
    <property type="protein sequence ID" value="ABB08582.1"/>
    <property type="molecule type" value="Genomic_DNA"/>
</dbReference>
<feature type="domain" description="GST N-terminal" evidence="1">
    <location>
        <begin position="1"/>
        <end position="81"/>
    </location>
</feature>
<dbReference type="Proteomes" id="UP000002705">
    <property type="component" value="Chromosome 1"/>
</dbReference>
<dbReference type="SFLD" id="SFLDG00358">
    <property type="entry name" value="Main_(cytGST)"/>
    <property type="match status" value="1"/>
</dbReference>
<dbReference type="SUPFAM" id="SSF52833">
    <property type="entry name" value="Thioredoxin-like"/>
    <property type="match status" value="1"/>
</dbReference>
<dbReference type="PANTHER" id="PTHR44051:SF21">
    <property type="entry name" value="GLUTATHIONE S-TRANSFERASE FAMILY PROTEIN"/>
    <property type="match status" value="1"/>
</dbReference>
<dbReference type="Gene3D" id="1.20.1050.10">
    <property type="match status" value="1"/>
</dbReference>
<dbReference type="HOGENOM" id="CLU_011226_6_1_4"/>
<feature type="domain" description="GST C-terminal" evidence="2">
    <location>
        <begin position="87"/>
        <end position="214"/>
    </location>
</feature>
<dbReference type="GeneID" id="45094867"/>
<dbReference type="SFLD" id="SFLDG01150">
    <property type="entry name" value="Main.1:_Beta-like"/>
    <property type="match status" value="1"/>
</dbReference>
<proteinExistence type="predicted"/>
<reference evidence="3" key="1">
    <citation type="submission" date="2009-01" db="EMBL/GenBank/DDBJ databases">
        <title>Complete sequence of chromosome 1 of Burkholderia sp. 383.</title>
        <authorList>
            <consortium name="US DOE Joint Genome Institute"/>
            <person name="Copeland A."/>
            <person name="Lucas S."/>
            <person name="Lapidus A."/>
            <person name="Barry K."/>
            <person name="Detter J.C."/>
            <person name="Glavina T."/>
            <person name="Hammon N."/>
            <person name="Israni S."/>
            <person name="Pitluck S."/>
            <person name="Chain P."/>
            <person name="Malfatti S."/>
            <person name="Shin M."/>
            <person name="Vergez L."/>
            <person name="Schmutz J."/>
            <person name="Larimer F."/>
            <person name="Land M."/>
            <person name="Kyrpides N."/>
            <person name="Lykidis A."/>
            <person name="Richardson P."/>
        </authorList>
    </citation>
    <scope>NUCLEOTIDE SEQUENCE</scope>
    <source>
        <strain evidence="3">383</strain>
    </source>
</reference>
<dbReference type="AlphaFoldDB" id="Q39G34"/>
<sequence>MSYVLYYSPGAASMAVHWMLIELGVPFETRLVDIDTGAQHDSEYLRLNPAGRVPTLVVDGIPRTESAALLMLLAERHPEPGLAPHPGAPERPEWFEMMIYLANSVLPAMRNWFYAEKDGDPRCAEMVKVFSRGQVEASMAHLDNLLSDGRTYLINDRLNTVDFLALMLMRWTRNMPRPATTWPNLVRYIQHLRGTPTFLELNAREGLTEWMNPVA</sequence>
<evidence type="ECO:0000313" key="4">
    <source>
        <dbReference type="Proteomes" id="UP000002705"/>
    </source>
</evidence>
<dbReference type="RefSeq" id="WP_011352140.1">
    <property type="nucleotide sequence ID" value="NC_007510.1"/>
</dbReference>
<dbReference type="Pfam" id="PF13409">
    <property type="entry name" value="GST_N_2"/>
    <property type="match status" value="1"/>
</dbReference>
<dbReference type="PROSITE" id="PS50404">
    <property type="entry name" value="GST_NTER"/>
    <property type="match status" value="1"/>
</dbReference>